<reference evidence="3" key="1">
    <citation type="submission" date="2022-08" db="EMBL/GenBank/DDBJ databases">
        <title>Novel Bdellovibrio Species Isolated from Svalbard: Designation Bdellovibrio svalbardensis.</title>
        <authorList>
            <person name="Mitchell R.J."/>
            <person name="Choi S.Y."/>
        </authorList>
    </citation>
    <scope>NUCLEOTIDE SEQUENCE</scope>
    <source>
        <strain evidence="3">PAP01</strain>
    </source>
</reference>
<dbReference type="SMART" id="SM00316">
    <property type="entry name" value="S1"/>
    <property type="match status" value="3"/>
</dbReference>
<dbReference type="Gene3D" id="1.10.10.10">
    <property type="entry name" value="Winged helix-like DNA-binding domain superfamily/Winged helix DNA-binding domain"/>
    <property type="match status" value="1"/>
</dbReference>
<dbReference type="Pfam" id="PF17783">
    <property type="entry name" value="WHD_CvfB"/>
    <property type="match status" value="1"/>
</dbReference>
<dbReference type="Pfam" id="PF13509">
    <property type="entry name" value="S1_2"/>
    <property type="match status" value="2"/>
</dbReference>
<dbReference type="PANTHER" id="PTHR37296:SF1">
    <property type="entry name" value="CONSERVED VIRULENCE FACTOR B"/>
    <property type="match status" value="1"/>
</dbReference>
<dbReference type="PIRSF" id="PIRSF012524">
    <property type="entry name" value="YitL_S1"/>
    <property type="match status" value="1"/>
</dbReference>
<dbReference type="InterPro" id="IPR040764">
    <property type="entry name" value="CvfB_WH"/>
</dbReference>
<protein>
    <submittedName>
        <fullName evidence="3">S1-like domain-containing RNA-binding protein</fullName>
    </submittedName>
</protein>
<organism evidence="3 4">
    <name type="scientific">Bdellovibrio svalbardensis</name>
    <dbReference type="NCBI Taxonomy" id="2972972"/>
    <lineage>
        <taxon>Bacteria</taxon>
        <taxon>Pseudomonadati</taxon>
        <taxon>Bdellovibrionota</taxon>
        <taxon>Bdellovibrionia</taxon>
        <taxon>Bdellovibrionales</taxon>
        <taxon>Pseudobdellovibrionaceae</taxon>
        <taxon>Bdellovibrio</taxon>
    </lineage>
</organism>
<comment type="similarity">
    <text evidence="1">Belongs to the CvfB family.</text>
</comment>
<comment type="caution">
    <text evidence="3">The sequence shown here is derived from an EMBL/GenBank/DDBJ whole genome shotgun (WGS) entry which is preliminary data.</text>
</comment>
<dbReference type="InterPro" id="IPR003029">
    <property type="entry name" value="S1_domain"/>
</dbReference>
<keyword evidence="4" id="KW-1185">Reference proteome</keyword>
<evidence type="ECO:0000256" key="1">
    <source>
        <dbReference type="PIRNR" id="PIRNR012524"/>
    </source>
</evidence>
<dbReference type="InterPro" id="IPR039566">
    <property type="entry name" value="CvfB_S1_st"/>
</dbReference>
<evidence type="ECO:0000259" key="2">
    <source>
        <dbReference type="SMART" id="SM00316"/>
    </source>
</evidence>
<name>A0ABT6DN19_9BACT</name>
<dbReference type="EMBL" id="JANRMI010000004">
    <property type="protein sequence ID" value="MDG0817490.1"/>
    <property type="molecule type" value="Genomic_DNA"/>
</dbReference>
<feature type="domain" description="S1 motif" evidence="2">
    <location>
        <begin position="143"/>
        <end position="205"/>
    </location>
</feature>
<evidence type="ECO:0000313" key="3">
    <source>
        <dbReference type="EMBL" id="MDG0817490.1"/>
    </source>
</evidence>
<dbReference type="InterPro" id="IPR012340">
    <property type="entry name" value="NA-bd_OB-fold"/>
</dbReference>
<feature type="domain" description="S1 motif" evidence="2">
    <location>
        <begin position="3"/>
        <end position="64"/>
    </location>
</feature>
<accession>A0ABT6DN19</accession>
<sequence>MVEIGKVNKLKIVKKSDFGLFLDGGDDGEILLPKRYVPADYDLDGELEVFIYVDSEDRLIATTETPLAKVGEFASLRVVSLSSVGAFLDWGLPKDLFLPFAEKTRALRVGENCLVYLYVDNTGRICASMRVDRYIDKNPSEYTAGQSVDLIIARQTELGINAIINGRHWGILFSNEVFERLIPGQKIKGYIKQVRTDGKIDLALHKTGTAGADDIAEKILRALNDEDGYLEINDKTSAEIIYDYFGVSKKKYKIALGGLYKKRLITVDEDGIRLVPQKK</sequence>
<evidence type="ECO:0000313" key="4">
    <source>
        <dbReference type="Proteomes" id="UP001152321"/>
    </source>
</evidence>
<dbReference type="Gene3D" id="2.40.50.140">
    <property type="entry name" value="Nucleic acid-binding proteins"/>
    <property type="match status" value="2"/>
</dbReference>
<dbReference type="PANTHER" id="PTHR37296">
    <property type="entry name" value="CONSERVED VIRULENCE FACTOR B"/>
    <property type="match status" value="1"/>
</dbReference>
<dbReference type="RefSeq" id="WP_407652962.1">
    <property type="nucleotide sequence ID" value="NZ_JANRMI010000004.1"/>
</dbReference>
<gene>
    <name evidence="3" type="ORF">NWE73_14000</name>
</gene>
<proteinExistence type="inferred from homology"/>
<dbReference type="InterPro" id="IPR036388">
    <property type="entry name" value="WH-like_DNA-bd_sf"/>
</dbReference>
<feature type="domain" description="S1 motif" evidence="2">
    <location>
        <begin position="69"/>
        <end position="130"/>
    </location>
</feature>
<dbReference type="Proteomes" id="UP001152321">
    <property type="component" value="Unassembled WGS sequence"/>
</dbReference>
<dbReference type="InterPro" id="IPR014464">
    <property type="entry name" value="CvfB_fam"/>
</dbReference>